<dbReference type="PaxDb" id="65489-OBART02G13820.1"/>
<keyword evidence="3" id="KW-1185">Reference proteome</keyword>
<dbReference type="InterPro" id="IPR002083">
    <property type="entry name" value="MATH/TRAF_dom"/>
</dbReference>
<dbReference type="InterPro" id="IPR045005">
    <property type="entry name" value="BPM1-6"/>
</dbReference>
<dbReference type="AlphaFoldDB" id="A0A0D3F457"/>
<name>A0A0D3F457_9ORYZ</name>
<dbReference type="STRING" id="65489.A0A0D3F457"/>
<dbReference type="PANTHER" id="PTHR26379">
    <property type="entry name" value="BTB/POZ AND MATH DOMAIN-CONTAINING PROTEIN 1"/>
    <property type="match status" value="1"/>
</dbReference>
<evidence type="ECO:0000313" key="2">
    <source>
        <dbReference type="EnsemblPlants" id="OBART02G13820.1"/>
    </source>
</evidence>
<protein>
    <recommendedName>
        <fullName evidence="1">MATH domain-containing protein</fullName>
    </recommendedName>
</protein>
<proteinExistence type="predicted"/>
<dbReference type="EnsemblPlants" id="OBART02G13820.1">
    <property type="protein sequence ID" value="OBART02G13820.1"/>
    <property type="gene ID" value="OBART02G13820"/>
</dbReference>
<organism evidence="2">
    <name type="scientific">Oryza barthii</name>
    <dbReference type="NCBI Taxonomy" id="65489"/>
    <lineage>
        <taxon>Eukaryota</taxon>
        <taxon>Viridiplantae</taxon>
        <taxon>Streptophyta</taxon>
        <taxon>Embryophyta</taxon>
        <taxon>Tracheophyta</taxon>
        <taxon>Spermatophyta</taxon>
        <taxon>Magnoliopsida</taxon>
        <taxon>Liliopsida</taxon>
        <taxon>Poales</taxon>
        <taxon>Poaceae</taxon>
        <taxon>BOP clade</taxon>
        <taxon>Oryzoideae</taxon>
        <taxon>Oryzeae</taxon>
        <taxon>Oryzinae</taxon>
        <taxon>Oryza</taxon>
    </lineage>
</organism>
<evidence type="ECO:0000313" key="3">
    <source>
        <dbReference type="Proteomes" id="UP000026960"/>
    </source>
</evidence>
<dbReference type="InterPro" id="IPR008974">
    <property type="entry name" value="TRAF-like"/>
</dbReference>
<accession>A0A0D3F457</accession>
<dbReference type="Pfam" id="PF22486">
    <property type="entry name" value="MATH_2"/>
    <property type="match status" value="1"/>
</dbReference>
<reference evidence="2" key="2">
    <citation type="submission" date="2015-03" db="UniProtKB">
        <authorList>
            <consortium name="EnsemblPlants"/>
        </authorList>
    </citation>
    <scope>IDENTIFICATION</scope>
</reference>
<dbReference type="PROSITE" id="PS50144">
    <property type="entry name" value="MATH"/>
    <property type="match status" value="1"/>
</dbReference>
<dbReference type="Proteomes" id="UP000026960">
    <property type="component" value="Chromosome 2"/>
</dbReference>
<dbReference type="Gene3D" id="2.60.210.10">
    <property type="entry name" value="Apoptosis, Tumor Necrosis Factor Receptor Associated Protein 2, Chain A"/>
    <property type="match status" value="1"/>
</dbReference>
<sequence>MANNITSSAIVAEVVSGSHVVKIDGYSRVKLMENGKYVSSVPFSVGGHSWFIKYYPNGNNTDSKDYLSVFLTLGSACAMAMKANFSFALLDKNANRTLYTPSREKVQISATPSSSRKLIKLEGSVHLMDDSFSIKIDVTVMKDICSKETTQQQFVVVPPGDLH</sequence>
<evidence type="ECO:0000259" key="1">
    <source>
        <dbReference type="PROSITE" id="PS50144"/>
    </source>
</evidence>
<dbReference type="eggNOG" id="KOG1987">
    <property type="taxonomic scope" value="Eukaryota"/>
</dbReference>
<dbReference type="CDD" id="cd00121">
    <property type="entry name" value="MATH"/>
    <property type="match status" value="1"/>
</dbReference>
<dbReference type="PANTHER" id="PTHR26379:SF511">
    <property type="entry name" value="OS02G0311150 PROTEIN"/>
    <property type="match status" value="1"/>
</dbReference>
<dbReference type="HOGENOM" id="CLU_004253_6_4_1"/>
<dbReference type="GO" id="GO:0016567">
    <property type="term" value="P:protein ubiquitination"/>
    <property type="evidence" value="ECO:0007669"/>
    <property type="project" value="InterPro"/>
</dbReference>
<feature type="domain" description="MATH" evidence="1">
    <location>
        <begin position="16"/>
        <end position="138"/>
    </location>
</feature>
<dbReference type="SUPFAM" id="SSF49599">
    <property type="entry name" value="TRAF domain-like"/>
    <property type="match status" value="1"/>
</dbReference>
<reference evidence="2" key="1">
    <citation type="journal article" date="2009" name="Rice">
        <title>De Novo Next Generation Sequencing of Plant Genomes.</title>
        <authorList>
            <person name="Rounsley S."/>
            <person name="Marri P.R."/>
            <person name="Yu Y."/>
            <person name="He R."/>
            <person name="Sisneros N."/>
            <person name="Goicoechea J.L."/>
            <person name="Lee S.J."/>
            <person name="Angelova A."/>
            <person name="Kudrna D."/>
            <person name="Luo M."/>
            <person name="Affourtit J."/>
            <person name="Desany B."/>
            <person name="Knight J."/>
            <person name="Niazi F."/>
            <person name="Egholm M."/>
            <person name="Wing R.A."/>
        </authorList>
    </citation>
    <scope>NUCLEOTIDE SEQUENCE [LARGE SCALE GENOMIC DNA]</scope>
    <source>
        <strain evidence="2">cv. IRGC 105608</strain>
    </source>
</reference>
<dbReference type="Gramene" id="OBART02G13820.1">
    <property type="protein sequence ID" value="OBART02G13820.1"/>
    <property type="gene ID" value="OBART02G13820"/>
</dbReference>